<proteinExistence type="predicted"/>
<evidence type="ECO:0000313" key="2">
    <source>
        <dbReference type="EMBL" id="XCG47196.1"/>
    </source>
</evidence>
<dbReference type="AlphaFoldDB" id="A0AAU8CK25"/>
<dbReference type="EMBL" id="CP159253">
    <property type="protein sequence ID" value="XCG47196.1"/>
    <property type="molecule type" value="Genomic_DNA"/>
</dbReference>
<dbReference type="InterPro" id="IPR036411">
    <property type="entry name" value="TorD-like_sf"/>
</dbReference>
<sequence>MNPDLRLEEAIGTSGGADSLVLGVNDAGVDDVNGARADEYALLASLLLAAPDADFLSRLSRLQGDTETTLGLAHVALGKAAASAAPEAVRREYFELFIGVGRGELLPYASYYLTGFLNERPLARLRGDMKRLGLERAEGHFDPEDHLGTLCEIMSGFAGARFVVAAEDEQDFFERHIAPWAARFFADMENAASARFYRAVGALGRIFINIEAEGFAMEARRARDRR</sequence>
<dbReference type="Gene3D" id="1.10.3480.10">
    <property type="entry name" value="TorD-like"/>
    <property type="match status" value="1"/>
</dbReference>
<keyword evidence="1" id="KW-0143">Chaperone</keyword>
<accession>A0AAU8CK25</accession>
<reference evidence="2" key="1">
    <citation type="submission" date="2024-06" db="EMBL/GenBank/DDBJ databases">
        <title>Mesorhizobium karijinii sp. nov., a symbiont of the iconic Swainsona formosa from arid Australia.</title>
        <authorList>
            <person name="Hill Y.J."/>
            <person name="Watkin E.L.J."/>
            <person name="O'Hara G.W."/>
            <person name="Terpolilli J."/>
            <person name="Tye M.L."/>
            <person name="Kohlmeier M.G."/>
        </authorList>
    </citation>
    <scope>NUCLEOTIDE SEQUENCE</scope>
    <source>
        <strain evidence="2">WSM2240</strain>
    </source>
</reference>
<evidence type="ECO:0000256" key="1">
    <source>
        <dbReference type="ARBA" id="ARBA00023186"/>
    </source>
</evidence>
<organism evidence="2">
    <name type="scientific">Mesorhizobium sp. WSM2240</name>
    <dbReference type="NCBI Taxonomy" id="3228851"/>
    <lineage>
        <taxon>Bacteria</taxon>
        <taxon>Pseudomonadati</taxon>
        <taxon>Pseudomonadota</taxon>
        <taxon>Alphaproteobacteria</taxon>
        <taxon>Hyphomicrobiales</taxon>
        <taxon>Phyllobacteriaceae</taxon>
        <taxon>Mesorhizobium</taxon>
    </lineage>
</organism>
<name>A0AAU8CK25_9HYPH</name>
<dbReference type="PANTHER" id="PTHR34227:SF1">
    <property type="entry name" value="DIMETHYL SULFOXIDE REDUCTASE CHAPERONE-RELATED"/>
    <property type="match status" value="1"/>
</dbReference>
<dbReference type="Pfam" id="PF02613">
    <property type="entry name" value="Nitrate_red_del"/>
    <property type="match status" value="1"/>
</dbReference>
<dbReference type="InterPro" id="IPR050289">
    <property type="entry name" value="TorD/DmsD_chaperones"/>
</dbReference>
<gene>
    <name evidence="2" type="ORF">ABVK50_18085</name>
</gene>
<protein>
    <submittedName>
        <fullName evidence="2">Molecular chaperone TorD family protein</fullName>
    </submittedName>
</protein>
<dbReference type="RefSeq" id="WP_353645253.1">
    <property type="nucleotide sequence ID" value="NZ_CP159253.1"/>
</dbReference>
<dbReference type="PANTHER" id="PTHR34227">
    <property type="entry name" value="CHAPERONE PROTEIN YCDY"/>
    <property type="match status" value="1"/>
</dbReference>
<dbReference type="InterPro" id="IPR020945">
    <property type="entry name" value="DMSO/NO3_reduct_chaperone"/>
</dbReference>
<dbReference type="SUPFAM" id="SSF89155">
    <property type="entry name" value="TorD-like"/>
    <property type="match status" value="1"/>
</dbReference>